<reference evidence="2" key="2">
    <citation type="submission" date="2017-06" db="EMBL/GenBank/DDBJ databases">
        <title>WGS assembly of Brachypodium distachyon.</title>
        <authorList>
            <consortium name="The International Brachypodium Initiative"/>
            <person name="Lucas S."/>
            <person name="Harmon-Smith M."/>
            <person name="Lail K."/>
            <person name="Tice H."/>
            <person name="Grimwood J."/>
            <person name="Bruce D."/>
            <person name="Barry K."/>
            <person name="Shu S."/>
            <person name="Lindquist E."/>
            <person name="Wang M."/>
            <person name="Pitluck S."/>
            <person name="Vogel J.P."/>
            <person name="Garvin D.F."/>
            <person name="Mockler T.C."/>
            <person name="Schmutz J."/>
            <person name="Rokhsar D."/>
            <person name="Bevan M.W."/>
        </authorList>
    </citation>
    <scope>NUCLEOTIDE SEQUENCE</scope>
    <source>
        <strain evidence="2">Bd21</strain>
    </source>
</reference>
<dbReference type="Proteomes" id="UP000008810">
    <property type="component" value="Chromosome 3"/>
</dbReference>
<accession>A0A2K2CZ91</accession>
<evidence type="ECO:0008006" key="5">
    <source>
        <dbReference type="Google" id="ProtNLM"/>
    </source>
</evidence>
<sequence>MPRLGDASTRPAESHSVVQCTLDMQVQRAHLEGYGVIAWLDDAWRGADKEAIADTIASHFGIRRSDMRAANHRDGFFLTFEDRHHRETVAAACSFTASFGVINLRPWHASAHADHVALRHHVHISLENVPLEAWNEVTVRSIIGGICELHYFDSRSLRHEDAVILGGWAWTTNLSKIPLVHWLTLTDAPRSSTTPATERPGLQNRILVHLGIHEDHTKTKVETDEFDWTYGEIDGLATPTLALSSTFWAFQDDNDDQRRGRLDDRNSGGRAFLRSHSRAPPDDGRGGHYGRRARDDDQDRQRGRDGRRVQEDHCRRRGDRSPSVLRPRRPILLGRGLATLETKGRSRTRRGPATSPTVGLEMPAASRSAEAAPACDTLDIDASSSLPGFGFGGRRLESDLSVPLPPTPTFVRWPCRGPRPPPPPRRSTNAFLRRLTQAVLAPLLPTPAMARHRAAEAMARGLPLRRSARLARRGDKGGNPVAAARTVLLRRLGISNVRGTAQSAAERYLYLFMGPLSQSVIQAIATLCGLDAPVPLPSVAALDMAGFVAASAQ</sequence>
<dbReference type="PANTHER" id="PTHR33087:SF48">
    <property type="entry name" value="CCHC-TYPE DOMAIN-CONTAINING PROTEIN"/>
    <property type="match status" value="1"/>
</dbReference>
<keyword evidence="4" id="KW-1185">Reference proteome</keyword>
<protein>
    <recommendedName>
        <fullName evidence="5">DUF4283 domain-containing protein</fullName>
    </recommendedName>
</protein>
<organism evidence="2">
    <name type="scientific">Brachypodium distachyon</name>
    <name type="common">Purple false brome</name>
    <name type="synonym">Trachynia distachya</name>
    <dbReference type="NCBI Taxonomy" id="15368"/>
    <lineage>
        <taxon>Eukaryota</taxon>
        <taxon>Viridiplantae</taxon>
        <taxon>Streptophyta</taxon>
        <taxon>Embryophyta</taxon>
        <taxon>Tracheophyta</taxon>
        <taxon>Spermatophyta</taxon>
        <taxon>Magnoliopsida</taxon>
        <taxon>Liliopsida</taxon>
        <taxon>Poales</taxon>
        <taxon>Poaceae</taxon>
        <taxon>BOP clade</taxon>
        <taxon>Pooideae</taxon>
        <taxon>Stipodae</taxon>
        <taxon>Brachypodieae</taxon>
        <taxon>Brachypodium</taxon>
    </lineage>
</organism>
<dbReference type="Gramene" id="PNT67350">
    <property type="protein sequence ID" value="PNT67350"/>
    <property type="gene ID" value="BRADI_3g25746v3"/>
</dbReference>
<dbReference type="AlphaFoldDB" id="A0A2K2CZ91"/>
<evidence type="ECO:0000313" key="3">
    <source>
        <dbReference type="EnsemblPlants" id="PNT67350"/>
    </source>
</evidence>
<evidence type="ECO:0000256" key="1">
    <source>
        <dbReference type="SAM" id="MobiDB-lite"/>
    </source>
</evidence>
<reference evidence="2 3" key="1">
    <citation type="journal article" date="2010" name="Nature">
        <title>Genome sequencing and analysis of the model grass Brachypodium distachyon.</title>
        <authorList>
            <consortium name="International Brachypodium Initiative"/>
        </authorList>
    </citation>
    <scope>NUCLEOTIDE SEQUENCE [LARGE SCALE GENOMIC DNA]</scope>
    <source>
        <strain evidence="2 3">Bd21</strain>
    </source>
</reference>
<feature type="compositionally biased region" description="Basic and acidic residues" evidence="1">
    <location>
        <begin position="279"/>
        <end position="314"/>
    </location>
</feature>
<evidence type="ECO:0000313" key="2">
    <source>
        <dbReference type="EMBL" id="PNT67350.1"/>
    </source>
</evidence>
<dbReference type="InterPro" id="IPR053253">
    <property type="entry name" value="Sex_diff_modulator"/>
</dbReference>
<reference evidence="3" key="3">
    <citation type="submission" date="2018-08" db="UniProtKB">
        <authorList>
            <consortium name="EnsemblPlants"/>
        </authorList>
    </citation>
    <scope>IDENTIFICATION</scope>
    <source>
        <strain evidence="3">cv. Bd21</strain>
    </source>
</reference>
<proteinExistence type="predicted"/>
<dbReference type="PANTHER" id="PTHR33087">
    <property type="entry name" value="OS07G0539200 PROTEIN"/>
    <property type="match status" value="1"/>
</dbReference>
<dbReference type="InParanoid" id="A0A2K2CZ91"/>
<dbReference type="EMBL" id="CM000882">
    <property type="protein sequence ID" value="PNT67350.1"/>
    <property type="molecule type" value="Genomic_DNA"/>
</dbReference>
<feature type="region of interest" description="Disordered" evidence="1">
    <location>
        <begin position="255"/>
        <end position="365"/>
    </location>
</feature>
<name>A0A2K2CZ91_BRADI</name>
<gene>
    <name evidence="2" type="ORF">BRADI_3g25746v3</name>
</gene>
<dbReference type="EnsemblPlants" id="PNT67350">
    <property type="protein sequence ID" value="PNT67350"/>
    <property type="gene ID" value="BRADI_3g25746v3"/>
</dbReference>
<evidence type="ECO:0000313" key="4">
    <source>
        <dbReference type="Proteomes" id="UP000008810"/>
    </source>
</evidence>
<feature type="compositionally biased region" description="Basic and acidic residues" evidence="1">
    <location>
        <begin position="256"/>
        <end position="267"/>
    </location>
</feature>